<evidence type="ECO:0000256" key="1">
    <source>
        <dbReference type="SAM" id="Phobius"/>
    </source>
</evidence>
<dbReference type="KEGG" id="aqt:FN924_03785"/>
<dbReference type="AlphaFoldDB" id="A0A516KDB3"/>
<keyword evidence="1" id="KW-0472">Membrane</keyword>
<proteinExistence type="predicted"/>
<feature type="transmembrane region" description="Helical" evidence="1">
    <location>
        <begin position="74"/>
        <end position="95"/>
    </location>
</feature>
<evidence type="ECO:0000313" key="2">
    <source>
        <dbReference type="EMBL" id="QDP39388.1"/>
    </source>
</evidence>
<feature type="transmembrane region" description="Helical" evidence="1">
    <location>
        <begin position="6"/>
        <end position="24"/>
    </location>
</feature>
<feature type="transmembrane region" description="Helical" evidence="1">
    <location>
        <begin position="50"/>
        <end position="68"/>
    </location>
</feature>
<organism evidence="2 3">
    <name type="scientific">Radiobacillus deserti</name>
    <dbReference type="NCBI Taxonomy" id="2594883"/>
    <lineage>
        <taxon>Bacteria</taxon>
        <taxon>Bacillati</taxon>
        <taxon>Bacillota</taxon>
        <taxon>Bacilli</taxon>
        <taxon>Bacillales</taxon>
        <taxon>Bacillaceae</taxon>
        <taxon>Radiobacillus</taxon>
    </lineage>
</organism>
<evidence type="ECO:0000313" key="3">
    <source>
        <dbReference type="Proteomes" id="UP000315215"/>
    </source>
</evidence>
<accession>A0A516KDB3</accession>
<sequence>MYYFYLSFPIIASLIVVVIMSFVYKDKEKKDKGFVLSYYRLTYRRKMIRTLWTVPFIIFLYIPVIVFLNMEGVFNILISIFIFVILLIQLIYNYIMWNKYERKE</sequence>
<dbReference type="OrthoDB" id="1934177at2"/>
<protein>
    <recommendedName>
        <fullName evidence="4">ATPase</fullName>
    </recommendedName>
</protein>
<keyword evidence="1" id="KW-0812">Transmembrane</keyword>
<evidence type="ECO:0008006" key="4">
    <source>
        <dbReference type="Google" id="ProtNLM"/>
    </source>
</evidence>
<dbReference type="EMBL" id="CP041666">
    <property type="protein sequence ID" value="QDP39388.1"/>
    <property type="molecule type" value="Genomic_DNA"/>
</dbReference>
<gene>
    <name evidence="2" type="ORF">FN924_03785</name>
</gene>
<keyword evidence="1" id="KW-1133">Transmembrane helix</keyword>
<name>A0A516KDB3_9BACI</name>
<dbReference type="RefSeq" id="WP_143892138.1">
    <property type="nucleotide sequence ID" value="NZ_CP041666.1"/>
</dbReference>
<keyword evidence="3" id="KW-1185">Reference proteome</keyword>
<dbReference type="Proteomes" id="UP000315215">
    <property type="component" value="Chromosome"/>
</dbReference>
<reference evidence="2 3" key="1">
    <citation type="submission" date="2019-07" db="EMBL/GenBank/DDBJ databases">
        <authorList>
            <person name="Li J."/>
        </authorList>
    </citation>
    <scope>NUCLEOTIDE SEQUENCE [LARGE SCALE GENOMIC DNA]</scope>
    <source>
        <strain evidence="2 3">TKL69</strain>
    </source>
</reference>